<dbReference type="OrthoDB" id="8137535at2759"/>
<keyword evidence="3" id="KW-1185">Reference proteome</keyword>
<dbReference type="EMBL" id="WJQU01000002">
    <property type="protein sequence ID" value="KAJ6641134.1"/>
    <property type="molecule type" value="Genomic_DNA"/>
</dbReference>
<keyword evidence="1" id="KW-0732">Signal</keyword>
<organism evidence="2 3">
    <name type="scientific">Pseudolycoriella hygida</name>
    <dbReference type="NCBI Taxonomy" id="35572"/>
    <lineage>
        <taxon>Eukaryota</taxon>
        <taxon>Metazoa</taxon>
        <taxon>Ecdysozoa</taxon>
        <taxon>Arthropoda</taxon>
        <taxon>Hexapoda</taxon>
        <taxon>Insecta</taxon>
        <taxon>Pterygota</taxon>
        <taxon>Neoptera</taxon>
        <taxon>Endopterygota</taxon>
        <taxon>Diptera</taxon>
        <taxon>Nematocera</taxon>
        <taxon>Sciaroidea</taxon>
        <taxon>Sciaridae</taxon>
        <taxon>Pseudolycoriella</taxon>
    </lineage>
</organism>
<gene>
    <name evidence="2" type="ORF">Bhyg_06069</name>
</gene>
<sequence length="204" mass="22075">MILMKVFAAVISIIAVFLLNNVSGVSIKPITVELRICGENQYRNTDSSGNVECLECPLVKPASCPDGSWPVKSKPVENECPKYTCPKEPVMCTLDFKICAEDQYLGTGSSGCPECLQCPLVKPARCPDGSWPVKIQNECPKLTCPKKPVMCTLDLKICAEGEYLGTGSSGCPECLQCPLVKPARCPDGSWPVKSKSVQNECPKL</sequence>
<proteinExistence type="predicted"/>
<evidence type="ECO:0000313" key="2">
    <source>
        <dbReference type="EMBL" id="KAJ6641134.1"/>
    </source>
</evidence>
<feature type="chain" id="PRO_5040488665" evidence="1">
    <location>
        <begin position="25"/>
        <end position="204"/>
    </location>
</feature>
<dbReference type="Proteomes" id="UP001151699">
    <property type="component" value="Chromosome B"/>
</dbReference>
<evidence type="ECO:0000313" key="3">
    <source>
        <dbReference type="Proteomes" id="UP001151699"/>
    </source>
</evidence>
<feature type="non-terminal residue" evidence="2">
    <location>
        <position position="204"/>
    </location>
</feature>
<accession>A0A9Q0N051</accession>
<reference evidence="2" key="1">
    <citation type="submission" date="2022-07" db="EMBL/GenBank/DDBJ databases">
        <authorList>
            <person name="Trinca V."/>
            <person name="Uliana J.V.C."/>
            <person name="Torres T.T."/>
            <person name="Ward R.J."/>
            <person name="Monesi N."/>
        </authorList>
    </citation>
    <scope>NUCLEOTIDE SEQUENCE</scope>
    <source>
        <strain evidence="2">HSMRA1968</strain>
        <tissue evidence="2">Whole embryos</tissue>
    </source>
</reference>
<evidence type="ECO:0000256" key="1">
    <source>
        <dbReference type="SAM" id="SignalP"/>
    </source>
</evidence>
<protein>
    <submittedName>
        <fullName evidence="2">Uncharacterized protein</fullName>
    </submittedName>
</protein>
<feature type="signal peptide" evidence="1">
    <location>
        <begin position="1"/>
        <end position="24"/>
    </location>
</feature>
<comment type="caution">
    <text evidence="2">The sequence shown here is derived from an EMBL/GenBank/DDBJ whole genome shotgun (WGS) entry which is preliminary data.</text>
</comment>
<name>A0A9Q0N051_9DIPT</name>
<dbReference type="AlphaFoldDB" id="A0A9Q0N051"/>